<dbReference type="CDD" id="cd08899">
    <property type="entry name" value="SRPBCC_CalC_Aha1-like_6"/>
    <property type="match status" value="1"/>
</dbReference>
<accession>N6WXQ5</accession>
<evidence type="ECO:0000259" key="2">
    <source>
        <dbReference type="Pfam" id="PF08327"/>
    </source>
</evidence>
<dbReference type="AlphaFoldDB" id="N6WXQ5"/>
<dbReference type="EMBL" id="APLQ01000011">
    <property type="protein sequence ID" value="ENO16381.1"/>
    <property type="molecule type" value="Genomic_DNA"/>
</dbReference>
<dbReference type="Proteomes" id="UP000013165">
    <property type="component" value="Unassembled WGS sequence"/>
</dbReference>
<dbReference type="HOGENOM" id="CLU_108923_3_2_6"/>
<name>N6WXQ5_9GAMM</name>
<dbReference type="Pfam" id="PF08327">
    <property type="entry name" value="AHSA1"/>
    <property type="match status" value="1"/>
</dbReference>
<dbReference type="Gene3D" id="3.30.530.20">
    <property type="match status" value="1"/>
</dbReference>
<protein>
    <submittedName>
        <fullName evidence="3">ATPase</fullName>
    </submittedName>
</protein>
<dbReference type="InterPro" id="IPR013538">
    <property type="entry name" value="ASHA1/2-like_C"/>
</dbReference>
<dbReference type="STRING" id="626887.J057_13541"/>
<dbReference type="InterPro" id="IPR023393">
    <property type="entry name" value="START-like_dom_sf"/>
</dbReference>
<dbReference type="RefSeq" id="WP_004580666.1">
    <property type="nucleotide sequence ID" value="NZ_AP028878.1"/>
</dbReference>
<comment type="similarity">
    <text evidence="1">Belongs to the AHA1 family.</text>
</comment>
<feature type="domain" description="Activator of Hsp90 ATPase homologue 1/2-like C-terminal" evidence="2">
    <location>
        <begin position="28"/>
        <end position="142"/>
    </location>
</feature>
<organism evidence="3 4">
    <name type="scientific">Marinobacter nanhaiticus D15-8W</name>
    <dbReference type="NCBI Taxonomy" id="626887"/>
    <lineage>
        <taxon>Bacteria</taxon>
        <taxon>Pseudomonadati</taxon>
        <taxon>Pseudomonadota</taxon>
        <taxon>Gammaproteobacteria</taxon>
        <taxon>Pseudomonadales</taxon>
        <taxon>Marinobacteraceae</taxon>
        <taxon>Marinobacter</taxon>
    </lineage>
</organism>
<evidence type="ECO:0000313" key="4">
    <source>
        <dbReference type="Proteomes" id="UP000013165"/>
    </source>
</evidence>
<evidence type="ECO:0000256" key="1">
    <source>
        <dbReference type="ARBA" id="ARBA00006817"/>
    </source>
</evidence>
<gene>
    <name evidence="3" type="ORF">J057_13541</name>
</gene>
<dbReference type="OrthoDB" id="9800600at2"/>
<sequence length="169" mass="19003">MPDEAMCWGEIRRKGNRVVARLERNIDHDIEQVWTMLTDSVHLPQWLAAGYVEQRRGGVVKLDFGLSGSAIDCQVHAIRPPELLAYSWSAGTDPERPIRWELKQTHVGTHLILSLDLPDDGNVALSCAGWDAHLEMLLAALEGISIHFPKDRFREARAGFDTMLKHEAA</sequence>
<reference evidence="3 4" key="1">
    <citation type="journal article" date="2013" name="Genome Announc.">
        <title>Genome Sequence of the Polycyclic Aromatic Hydrocarbon-Degrading Bacterium Strain Marinobacter nanhaiticus D15-8WT.</title>
        <authorList>
            <person name="Cui Z."/>
            <person name="Gao W."/>
            <person name="Li Q."/>
            <person name="Xu G."/>
            <person name="Zheng L."/>
        </authorList>
    </citation>
    <scope>NUCLEOTIDE SEQUENCE [LARGE SCALE GENOMIC DNA]</scope>
    <source>
        <strain evidence="3 4">D15-8W</strain>
    </source>
</reference>
<dbReference type="PATRIC" id="fig|626887.3.peg.2711"/>
<comment type="caution">
    <text evidence="3">The sequence shown here is derived from an EMBL/GenBank/DDBJ whole genome shotgun (WGS) entry which is preliminary data.</text>
</comment>
<keyword evidence="4" id="KW-1185">Reference proteome</keyword>
<dbReference type="SUPFAM" id="SSF55961">
    <property type="entry name" value="Bet v1-like"/>
    <property type="match status" value="1"/>
</dbReference>
<dbReference type="eggNOG" id="COG3832">
    <property type="taxonomic scope" value="Bacteria"/>
</dbReference>
<evidence type="ECO:0000313" key="3">
    <source>
        <dbReference type="EMBL" id="ENO16381.1"/>
    </source>
</evidence>
<proteinExistence type="inferred from homology"/>